<name>A0ABP1D191_9APHY</name>
<dbReference type="SUPFAM" id="SSF53098">
    <property type="entry name" value="Ribonuclease H-like"/>
    <property type="match status" value="1"/>
</dbReference>
<dbReference type="PANTHER" id="PTHR12801">
    <property type="entry name" value="RNA EXONUCLEASE REXO1 / RECO3 FAMILY MEMBER-RELATED"/>
    <property type="match status" value="1"/>
</dbReference>
<dbReference type="InterPro" id="IPR013520">
    <property type="entry name" value="Ribonucl_H"/>
</dbReference>
<evidence type="ECO:0000256" key="4">
    <source>
        <dbReference type="ARBA" id="ARBA00022801"/>
    </source>
</evidence>
<evidence type="ECO:0000256" key="7">
    <source>
        <dbReference type="SAM" id="MobiDB-lite"/>
    </source>
</evidence>
<keyword evidence="10" id="KW-1185">Reference proteome</keyword>
<dbReference type="SMART" id="SM00479">
    <property type="entry name" value="EXOIII"/>
    <property type="match status" value="1"/>
</dbReference>
<keyword evidence="4" id="KW-0378">Hydrolase</keyword>
<evidence type="ECO:0000313" key="9">
    <source>
        <dbReference type="EMBL" id="CAL1700748.1"/>
    </source>
</evidence>
<dbReference type="EMBL" id="OZ037945">
    <property type="protein sequence ID" value="CAL1700748.1"/>
    <property type="molecule type" value="Genomic_DNA"/>
</dbReference>
<dbReference type="CDD" id="cd06145">
    <property type="entry name" value="REX1_like"/>
    <property type="match status" value="1"/>
</dbReference>
<dbReference type="PANTHER" id="PTHR12801:SF115">
    <property type="entry name" value="FI18136P1-RELATED"/>
    <property type="match status" value="1"/>
</dbReference>
<dbReference type="Proteomes" id="UP001497453">
    <property type="component" value="Chromosome 2"/>
</dbReference>
<dbReference type="Gene3D" id="3.30.420.10">
    <property type="entry name" value="Ribonuclease H-like superfamily/Ribonuclease H"/>
    <property type="match status" value="1"/>
</dbReference>
<feature type="region of interest" description="Disordered" evidence="7">
    <location>
        <begin position="46"/>
        <end position="117"/>
    </location>
</feature>
<organism evidence="9 10">
    <name type="scientific">Somion occarium</name>
    <dbReference type="NCBI Taxonomy" id="3059160"/>
    <lineage>
        <taxon>Eukaryota</taxon>
        <taxon>Fungi</taxon>
        <taxon>Dikarya</taxon>
        <taxon>Basidiomycota</taxon>
        <taxon>Agaricomycotina</taxon>
        <taxon>Agaricomycetes</taxon>
        <taxon>Polyporales</taxon>
        <taxon>Cerrenaceae</taxon>
        <taxon>Somion</taxon>
    </lineage>
</organism>
<evidence type="ECO:0000259" key="8">
    <source>
        <dbReference type="SMART" id="SM00479"/>
    </source>
</evidence>
<protein>
    <recommendedName>
        <fullName evidence="8">Exonuclease domain-containing protein</fullName>
    </recommendedName>
</protein>
<reference evidence="10" key="1">
    <citation type="submission" date="2024-04" db="EMBL/GenBank/DDBJ databases">
        <authorList>
            <person name="Shaw F."/>
            <person name="Minotto A."/>
        </authorList>
    </citation>
    <scope>NUCLEOTIDE SEQUENCE [LARGE SCALE GENOMIC DNA]</scope>
</reference>
<feature type="compositionally biased region" description="Polar residues" evidence="7">
    <location>
        <begin position="108"/>
        <end position="117"/>
    </location>
</feature>
<dbReference type="InterPro" id="IPR036397">
    <property type="entry name" value="RNaseH_sf"/>
</dbReference>
<evidence type="ECO:0000256" key="6">
    <source>
        <dbReference type="ARBA" id="ARBA00023242"/>
    </source>
</evidence>
<evidence type="ECO:0000313" key="10">
    <source>
        <dbReference type="Proteomes" id="UP001497453"/>
    </source>
</evidence>
<evidence type="ECO:0000256" key="5">
    <source>
        <dbReference type="ARBA" id="ARBA00022839"/>
    </source>
</evidence>
<comment type="similarity">
    <text evidence="2">Belongs to the REXO1/REXO3 family.</text>
</comment>
<dbReference type="InterPro" id="IPR012337">
    <property type="entry name" value="RNaseH-like_sf"/>
</dbReference>
<accession>A0ABP1D191</accession>
<evidence type="ECO:0000256" key="3">
    <source>
        <dbReference type="ARBA" id="ARBA00022722"/>
    </source>
</evidence>
<comment type="subcellular location">
    <subcellularLocation>
        <location evidence="1">Nucleus</location>
    </subcellularLocation>
</comment>
<keyword evidence="5" id="KW-0269">Exonuclease</keyword>
<proteinExistence type="inferred from homology"/>
<sequence length="547" mass="60190">MFPTLGLFSTLPCPERPNCNRVNCIFSHDPNVVQPPTVRVPIEIPKASSSRHVTAPVPPTSQTSFPKPSVIPVKRQHSLASGAAGSSSNSASTSGEPPKKLQRIGTIQRPNAVSTTVQTNSSGVPLLRVNPAMSQVAIPVRQTMLKNLYDHFVVLYQNIIEANPTLAAEDALRQEEEVYSKTNKLTYRNAVINSISSIKRRPLPDSRSHPSVGTVAEIAKREEDRKKLAALRLTVAQLEPHLLTVEQMKELGYIVDIPPGVGGDQPSEEGLIKTCDRCSQPFKVKRMEEADECVFHYGRPRLLKANGEKQRIYTCCSRTMEDNGCSRGPHVFYESDPEDLHRRHAFTFTRPPISSDQPDEGGGTEDSALDIVALDCEMIYSTGGMTVARVSVVDSMGTEVFDEFVRLDDGVEVIDFNTRFSGINAENYATAVLPLASIRKALDRLINANTIIIGHSLDNDLKTLRMIHHRCVDTVALFPHRAGAPFRRALKDLVKEHLQRTIQSGGATVGHSSVEDSVATLDLVRYYMLNKPKIASTPSNDTAIDVL</sequence>
<feature type="domain" description="Exonuclease" evidence="8">
    <location>
        <begin position="370"/>
        <end position="533"/>
    </location>
</feature>
<keyword evidence="3" id="KW-0540">Nuclease</keyword>
<feature type="compositionally biased region" description="Low complexity" evidence="7">
    <location>
        <begin position="78"/>
        <end position="95"/>
    </location>
</feature>
<evidence type="ECO:0000256" key="1">
    <source>
        <dbReference type="ARBA" id="ARBA00004123"/>
    </source>
</evidence>
<dbReference type="InterPro" id="IPR047021">
    <property type="entry name" value="REXO1/3/4-like"/>
</dbReference>
<evidence type="ECO:0000256" key="2">
    <source>
        <dbReference type="ARBA" id="ARBA00006357"/>
    </source>
</evidence>
<gene>
    <name evidence="9" type="ORF">GFSPODELE1_LOCUS3277</name>
</gene>
<keyword evidence="6" id="KW-0539">Nucleus</keyword>
<dbReference type="InterPro" id="IPR034922">
    <property type="entry name" value="REX1-like_exo"/>
</dbReference>